<evidence type="ECO:0000313" key="2">
    <source>
        <dbReference type="Proteomes" id="UP000326396"/>
    </source>
</evidence>
<organism evidence="1 2">
    <name type="scientific">Mikania micrantha</name>
    <name type="common">bitter vine</name>
    <dbReference type="NCBI Taxonomy" id="192012"/>
    <lineage>
        <taxon>Eukaryota</taxon>
        <taxon>Viridiplantae</taxon>
        <taxon>Streptophyta</taxon>
        <taxon>Embryophyta</taxon>
        <taxon>Tracheophyta</taxon>
        <taxon>Spermatophyta</taxon>
        <taxon>Magnoliopsida</taxon>
        <taxon>eudicotyledons</taxon>
        <taxon>Gunneridae</taxon>
        <taxon>Pentapetalae</taxon>
        <taxon>asterids</taxon>
        <taxon>campanulids</taxon>
        <taxon>Asterales</taxon>
        <taxon>Asteraceae</taxon>
        <taxon>Asteroideae</taxon>
        <taxon>Heliantheae alliance</taxon>
        <taxon>Eupatorieae</taxon>
        <taxon>Mikania</taxon>
    </lineage>
</organism>
<comment type="caution">
    <text evidence="1">The sequence shown here is derived from an EMBL/GenBank/DDBJ whole genome shotgun (WGS) entry which is preliminary data.</text>
</comment>
<reference evidence="1 2" key="1">
    <citation type="submission" date="2019-05" db="EMBL/GenBank/DDBJ databases">
        <title>Mikania micrantha, genome provides insights into the molecular mechanism of rapid growth.</title>
        <authorList>
            <person name="Liu B."/>
        </authorList>
    </citation>
    <scope>NUCLEOTIDE SEQUENCE [LARGE SCALE GENOMIC DNA]</scope>
    <source>
        <strain evidence="1">NLD-2019</strain>
        <tissue evidence="1">Leaf</tissue>
    </source>
</reference>
<sequence>MGVALSVMVVKGGASLPFQGSKVGGMALKWRVMRASCGFKNGVIWLRNEEVMEERRLEVARVFKTGFESFGGEDEVGNEEIKLIYVYLYPEDVRVRFRCSVR</sequence>
<accession>A0A5N6LB59</accession>
<name>A0A5N6LB59_9ASTR</name>
<dbReference type="AlphaFoldDB" id="A0A5N6LB59"/>
<gene>
    <name evidence="1" type="ORF">E3N88_44728</name>
</gene>
<dbReference type="Proteomes" id="UP000326396">
    <property type="component" value="Unassembled WGS sequence"/>
</dbReference>
<dbReference type="EMBL" id="SZYD01001934">
    <property type="protein sequence ID" value="KAD0144065.1"/>
    <property type="molecule type" value="Genomic_DNA"/>
</dbReference>
<protein>
    <submittedName>
        <fullName evidence="1">Uncharacterized protein</fullName>
    </submittedName>
</protein>
<proteinExistence type="predicted"/>
<evidence type="ECO:0000313" key="1">
    <source>
        <dbReference type="EMBL" id="KAD0144065.1"/>
    </source>
</evidence>
<keyword evidence="2" id="KW-1185">Reference proteome</keyword>